<keyword evidence="1" id="KW-1133">Transmembrane helix</keyword>
<dbReference type="RefSeq" id="WP_150077524.1">
    <property type="nucleotide sequence ID" value="NZ_VWOX01000009.1"/>
</dbReference>
<feature type="transmembrane region" description="Helical" evidence="1">
    <location>
        <begin position="145"/>
        <end position="163"/>
    </location>
</feature>
<dbReference type="PANTHER" id="PTHR14969">
    <property type="entry name" value="SPHINGOSINE-1-PHOSPHATE PHOSPHOHYDROLASE"/>
    <property type="match status" value="1"/>
</dbReference>
<dbReference type="PANTHER" id="PTHR14969:SF13">
    <property type="entry name" value="AT30094P"/>
    <property type="match status" value="1"/>
</dbReference>
<dbReference type="Proteomes" id="UP000324479">
    <property type="component" value="Unassembled WGS sequence"/>
</dbReference>
<keyword evidence="4" id="KW-1185">Reference proteome</keyword>
<feature type="transmembrane region" description="Helical" evidence="1">
    <location>
        <begin position="175"/>
        <end position="196"/>
    </location>
</feature>
<dbReference type="InterPro" id="IPR036938">
    <property type="entry name" value="PAP2/HPO_sf"/>
</dbReference>
<evidence type="ECO:0000259" key="2">
    <source>
        <dbReference type="SMART" id="SM00014"/>
    </source>
</evidence>
<keyword evidence="1" id="KW-0812">Transmembrane</keyword>
<dbReference type="SMART" id="SM00014">
    <property type="entry name" value="acidPPc"/>
    <property type="match status" value="1"/>
</dbReference>
<comment type="caution">
    <text evidence="3">The sequence shown here is derived from an EMBL/GenBank/DDBJ whole genome shotgun (WGS) entry which is preliminary data.</text>
</comment>
<dbReference type="EMBL" id="VWOX01000009">
    <property type="protein sequence ID" value="KAA5541790.1"/>
    <property type="molecule type" value="Genomic_DNA"/>
</dbReference>
<feature type="transmembrane region" description="Helical" evidence="1">
    <location>
        <begin position="12"/>
        <end position="31"/>
    </location>
</feature>
<dbReference type="SUPFAM" id="SSF48317">
    <property type="entry name" value="Acid phosphatase/Vanadium-dependent haloperoxidase"/>
    <property type="match status" value="1"/>
</dbReference>
<feature type="transmembrane region" description="Helical" evidence="1">
    <location>
        <begin position="202"/>
        <end position="220"/>
    </location>
</feature>
<evidence type="ECO:0000313" key="4">
    <source>
        <dbReference type="Proteomes" id="UP000324479"/>
    </source>
</evidence>
<gene>
    <name evidence="3" type="ORF">FYK55_16400</name>
</gene>
<accession>A0A5M6D5D7</accession>
<dbReference type="Pfam" id="PF01569">
    <property type="entry name" value="PAP2"/>
    <property type="match status" value="1"/>
</dbReference>
<reference evidence="3 4" key="1">
    <citation type="submission" date="2019-08" db="EMBL/GenBank/DDBJ databases">
        <authorList>
            <person name="Dhanesh K."/>
            <person name="Kumar G."/>
            <person name="Sasikala C."/>
            <person name="Venkata Ramana C."/>
        </authorList>
    </citation>
    <scope>NUCLEOTIDE SEQUENCE [LARGE SCALE GENOMIC DNA]</scope>
    <source>
        <strain evidence="3 4">JC645</strain>
    </source>
</reference>
<feature type="domain" description="Phosphatidic acid phosphatase type 2/haloperoxidase" evidence="2">
    <location>
        <begin position="103"/>
        <end position="217"/>
    </location>
</feature>
<proteinExistence type="predicted"/>
<dbReference type="CDD" id="cd03392">
    <property type="entry name" value="PAP2_like_2"/>
    <property type="match status" value="1"/>
</dbReference>
<sequence>MLGRFLRWIRGHELATAVLVGIVGAGIWGFVELADEVTEGDSMTLDRQILLSLRQPNDASDPLGPSWFEEMARDVTALGSVVVLMFVTTIVVGYLFLAKQNWVSLFVIVAIVGGTLVSTGMKSAFNRARPDLVQHETEVYTKSFPSGHSAMSALVYLTLGALVARVQPRRKLKVYFLAVAVFLAILVGCSRVYLGVHWPTDVLGGWMFGVTWAAASWLVFRWLGQRFHQNPEVDS</sequence>
<keyword evidence="1" id="KW-0472">Membrane</keyword>
<feature type="transmembrane region" description="Helical" evidence="1">
    <location>
        <begin position="75"/>
        <end position="97"/>
    </location>
</feature>
<evidence type="ECO:0000313" key="3">
    <source>
        <dbReference type="EMBL" id="KAA5541790.1"/>
    </source>
</evidence>
<dbReference type="InterPro" id="IPR000326">
    <property type="entry name" value="PAP2/HPO"/>
</dbReference>
<evidence type="ECO:0000256" key="1">
    <source>
        <dbReference type="SAM" id="Phobius"/>
    </source>
</evidence>
<name>A0A5M6D5D7_9BACT</name>
<protein>
    <submittedName>
        <fullName evidence="3">Phosphatase PAP2 family protein</fullName>
    </submittedName>
</protein>
<organism evidence="3 4">
    <name type="scientific">Roseiconus nitratireducens</name>
    <dbReference type="NCBI Taxonomy" id="2605748"/>
    <lineage>
        <taxon>Bacteria</taxon>
        <taxon>Pseudomonadati</taxon>
        <taxon>Planctomycetota</taxon>
        <taxon>Planctomycetia</taxon>
        <taxon>Pirellulales</taxon>
        <taxon>Pirellulaceae</taxon>
        <taxon>Roseiconus</taxon>
    </lineage>
</organism>
<dbReference type="AlphaFoldDB" id="A0A5M6D5D7"/>
<dbReference type="Gene3D" id="1.20.144.10">
    <property type="entry name" value="Phosphatidic acid phosphatase type 2/haloperoxidase"/>
    <property type="match status" value="2"/>
</dbReference>
<feature type="transmembrane region" description="Helical" evidence="1">
    <location>
        <begin position="104"/>
        <end position="125"/>
    </location>
</feature>